<name>A0A5C3MHC8_9AGAR</name>
<accession>A0A5C3MHC8</accession>
<keyword evidence="2" id="KW-0732">Signal</keyword>
<feature type="region of interest" description="Disordered" evidence="1">
    <location>
        <begin position="190"/>
        <end position="214"/>
    </location>
</feature>
<keyword evidence="4" id="KW-1185">Reference proteome</keyword>
<feature type="region of interest" description="Disordered" evidence="1">
    <location>
        <begin position="67"/>
        <end position="120"/>
    </location>
</feature>
<evidence type="ECO:0008006" key="5">
    <source>
        <dbReference type="Google" id="ProtNLM"/>
    </source>
</evidence>
<reference evidence="3 4" key="1">
    <citation type="journal article" date="2019" name="Nat. Ecol. Evol.">
        <title>Megaphylogeny resolves global patterns of mushroom evolution.</title>
        <authorList>
            <person name="Varga T."/>
            <person name="Krizsan K."/>
            <person name="Foldi C."/>
            <person name="Dima B."/>
            <person name="Sanchez-Garcia M."/>
            <person name="Sanchez-Ramirez S."/>
            <person name="Szollosi G.J."/>
            <person name="Szarkandi J.G."/>
            <person name="Papp V."/>
            <person name="Albert L."/>
            <person name="Andreopoulos W."/>
            <person name="Angelini C."/>
            <person name="Antonin V."/>
            <person name="Barry K.W."/>
            <person name="Bougher N.L."/>
            <person name="Buchanan P."/>
            <person name="Buyck B."/>
            <person name="Bense V."/>
            <person name="Catcheside P."/>
            <person name="Chovatia M."/>
            <person name="Cooper J."/>
            <person name="Damon W."/>
            <person name="Desjardin D."/>
            <person name="Finy P."/>
            <person name="Geml J."/>
            <person name="Haridas S."/>
            <person name="Hughes K."/>
            <person name="Justo A."/>
            <person name="Karasinski D."/>
            <person name="Kautmanova I."/>
            <person name="Kiss B."/>
            <person name="Kocsube S."/>
            <person name="Kotiranta H."/>
            <person name="LaButti K.M."/>
            <person name="Lechner B.E."/>
            <person name="Liimatainen K."/>
            <person name="Lipzen A."/>
            <person name="Lukacs Z."/>
            <person name="Mihaltcheva S."/>
            <person name="Morgado L.N."/>
            <person name="Niskanen T."/>
            <person name="Noordeloos M.E."/>
            <person name="Ohm R.A."/>
            <person name="Ortiz-Santana B."/>
            <person name="Ovrebo C."/>
            <person name="Racz N."/>
            <person name="Riley R."/>
            <person name="Savchenko A."/>
            <person name="Shiryaev A."/>
            <person name="Soop K."/>
            <person name="Spirin V."/>
            <person name="Szebenyi C."/>
            <person name="Tomsovsky M."/>
            <person name="Tulloss R.E."/>
            <person name="Uehling J."/>
            <person name="Grigoriev I.V."/>
            <person name="Vagvolgyi C."/>
            <person name="Papp T."/>
            <person name="Martin F.M."/>
            <person name="Miettinen O."/>
            <person name="Hibbett D.S."/>
            <person name="Nagy L.G."/>
        </authorList>
    </citation>
    <scope>NUCLEOTIDE SEQUENCE [LARGE SCALE GENOMIC DNA]</scope>
    <source>
        <strain evidence="3 4">CBS 166.37</strain>
    </source>
</reference>
<feature type="chain" id="PRO_5022929932" description="BZIP domain-containing protein" evidence="2">
    <location>
        <begin position="20"/>
        <end position="227"/>
    </location>
</feature>
<feature type="compositionally biased region" description="Polar residues" evidence="1">
    <location>
        <begin position="71"/>
        <end position="84"/>
    </location>
</feature>
<evidence type="ECO:0000256" key="2">
    <source>
        <dbReference type="SAM" id="SignalP"/>
    </source>
</evidence>
<evidence type="ECO:0000256" key="1">
    <source>
        <dbReference type="SAM" id="MobiDB-lite"/>
    </source>
</evidence>
<evidence type="ECO:0000313" key="3">
    <source>
        <dbReference type="EMBL" id="TFK44327.1"/>
    </source>
</evidence>
<dbReference type="Proteomes" id="UP000308652">
    <property type="component" value="Unassembled WGS sequence"/>
</dbReference>
<organism evidence="3 4">
    <name type="scientific">Crucibulum laeve</name>
    <dbReference type="NCBI Taxonomy" id="68775"/>
    <lineage>
        <taxon>Eukaryota</taxon>
        <taxon>Fungi</taxon>
        <taxon>Dikarya</taxon>
        <taxon>Basidiomycota</taxon>
        <taxon>Agaricomycotina</taxon>
        <taxon>Agaricomycetes</taxon>
        <taxon>Agaricomycetidae</taxon>
        <taxon>Agaricales</taxon>
        <taxon>Agaricineae</taxon>
        <taxon>Nidulariaceae</taxon>
        <taxon>Crucibulum</taxon>
    </lineage>
</organism>
<feature type="signal peptide" evidence="2">
    <location>
        <begin position="1"/>
        <end position="19"/>
    </location>
</feature>
<evidence type="ECO:0000313" key="4">
    <source>
        <dbReference type="Proteomes" id="UP000308652"/>
    </source>
</evidence>
<proteinExistence type="predicted"/>
<sequence>MLVFTFAAFFVSLLLETSAASISTTATTADSHSTPTHFNRRSFPFCVSESHEICPYSPDELHIIDSESDSESNTTHLPRNSQPGVASAMIPLESPTPIQGTSGSHYKNRTPKQREEAHKRRMIAQQQSLRAIAIHPLRRQRGVAAQCRRQAARARRQHHHVAHTSHLHLRHHSPEIDENADAVVVHGEARTRSDETAGNEPSPIGGPVTHWSRREADAMRIRHNLQR</sequence>
<dbReference type="EMBL" id="ML213590">
    <property type="protein sequence ID" value="TFK44327.1"/>
    <property type="molecule type" value="Genomic_DNA"/>
</dbReference>
<feature type="compositionally biased region" description="Polar residues" evidence="1">
    <location>
        <begin position="96"/>
        <end position="105"/>
    </location>
</feature>
<dbReference type="AlphaFoldDB" id="A0A5C3MHC8"/>
<gene>
    <name evidence="3" type="ORF">BDQ12DRAFT_661104</name>
</gene>
<protein>
    <recommendedName>
        <fullName evidence="5">BZIP domain-containing protein</fullName>
    </recommendedName>
</protein>